<dbReference type="GO" id="GO:0005221">
    <property type="term" value="F:intracellularly cyclic nucleotide-activated monoatomic cation channel activity"/>
    <property type="evidence" value="ECO:0007669"/>
    <property type="project" value="InterPro"/>
</dbReference>
<dbReference type="GO" id="GO:0044877">
    <property type="term" value="F:protein-containing complex binding"/>
    <property type="evidence" value="ECO:0007669"/>
    <property type="project" value="TreeGrafter"/>
</dbReference>
<dbReference type="CDD" id="cd00038">
    <property type="entry name" value="CAP_ED"/>
    <property type="match status" value="1"/>
</dbReference>
<keyword evidence="1" id="KW-1071">Ligand-gated ion channel</keyword>
<evidence type="ECO:0000256" key="1">
    <source>
        <dbReference type="ARBA" id="ARBA00023286"/>
    </source>
</evidence>
<dbReference type="InterPro" id="IPR014710">
    <property type="entry name" value="RmlC-like_jellyroll"/>
</dbReference>
<feature type="domain" description="Cyclic nucleotide-binding" evidence="2">
    <location>
        <begin position="17"/>
        <end position="119"/>
    </location>
</feature>
<keyword evidence="1" id="KW-0407">Ion channel</keyword>
<dbReference type="EMBL" id="QNBC01000067">
    <property type="protein sequence ID" value="RKX65867.1"/>
    <property type="molecule type" value="Genomic_DNA"/>
</dbReference>
<organism evidence="3 4">
    <name type="scientific">candidate division TA06 bacterium</name>
    <dbReference type="NCBI Taxonomy" id="2250710"/>
    <lineage>
        <taxon>Bacteria</taxon>
        <taxon>Bacteria division TA06</taxon>
    </lineage>
</organism>
<dbReference type="InterPro" id="IPR018490">
    <property type="entry name" value="cNMP-bd_dom_sf"/>
</dbReference>
<comment type="caution">
    <text evidence="3">The sequence shown here is derived from an EMBL/GenBank/DDBJ whole genome shotgun (WGS) entry which is preliminary data.</text>
</comment>
<protein>
    <recommendedName>
        <fullName evidence="2">Cyclic nucleotide-binding domain-containing protein</fullName>
    </recommendedName>
</protein>
<dbReference type="InterPro" id="IPR000595">
    <property type="entry name" value="cNMP-bd_dom"/>
</dbReference>
<dbReference type="SMART" id="SM00100">
    <property type="entry name" value="cNMP"/>
    <property type="match status" value="1"/>
</dbReference>
<proteinExistence type="predicted"/>
<name>A0A660S7M7_UNCT6</name>
<evidence type="ECO:0000259" key="2">
    <source>
        <dbReference type="PROSITE" id="PS50042"/>
    </source>
</evidence>
<evidence type="ECO:0000313" key="3">
    <source>
        <dbReference type="EMBL" id="RKX65867.1"/>
    </source>
</evidence>
<dbReference type="Gene3D" id="2.60.120.10">
    <property type="entry name" value="Jelly Rolls"/>
    <property type="match status" value="1"/>
</dbReference>
<dbReference type="PROSITE" id="PS50042">
    <property type="entry name" value="CNMP_BINDING_3"/>
    <property type="match status" value="1"/>
</dbReference>
<evidence type="ECO:0000313" key="4">
    <source>
        <dbReference type="Proteomes" id="UP000282321"/>
    </source>
</evidence>
<keyword evidence="1" id="KW-0813">Transport</keyword>
<dbReference type="SUPFAM" id="SSF51206">
    <property type="entry name" value="cAMP-binding domain-like"/>
    <property type="match status" value="1"/>
</dbReference>
<dbReference type="Proteomes" id="UP000282321">
    <property type="component" value="Unassembled WGS sequence"/>
</dbReference>
<keyword evidence="1" id="KW-0406">Ion transport</keyword>
<sequence>MSVDKEDYLTDIKSVPIFKNLDDDDIRKILKLAFVKEYGAGFHLFKEGMKGGIMYVILRGAAEIYIMDSSNNKKVLATIGYNSYIGEMSIIEETTRSASCRVVKPSVMLVMTKKCFDEIQQNYPIIGIKILKGILTTVSDRLRKCNEHLNEKKQV</sequence>
<dbReference type="Pfam" id="PF00027">
    <property type="entry name" value="cNMP_binding"/>
    <property type="match status" value="1"/>
</dbReference>
<dbReference type="PANTHER" id="PTHR45638:SF11">
    <property type="entry name" value="CYCLIC NUCLEOTIDE-GATED CATION CHANNEL SUBUNIT A"/>
    <property type="match status" value="1"/>
</dbReference>
<accession>A0A660S7M7</accession>
<dbReference type="AlphaFoldDB" id="A0A660S7M7"/>
<gene>
    <name evidence="3" type="ORF">DRP44_05375</name>
</gene>
<dbReference type="InterPro" id="IPR050866">
    <property type="entry name" value="CNG_cation_channel"/>
</dbReference>
<reference evidence="3 4" key="1">
    <citation type="submission" date="2018-06" db="EMBL/GenBank/DDBJ databases">
        <title>Extensive metabolic versatility and redundancy in microbially diverse, dynamic hydrothermal sediments.</title>
        <authorList>
            <person name="Dombrowski N."/>
            <person name="Teske A."/>
            <person name="Baker B.J."/>
        </authorList>
    </citation>
    <scope>NUCLEOTIDE SEQUENCE [LARGE SCALE GENOMIC DNA]</scope>
    <source>
        <strain evidence="3">B35_G9</strain>
    </source>
</reference>
<dbReference type="PANTHER" id="PTHR45638">
    <property type="entry name" value="CYCLIC NUCLEOTIDE-GATED CATION CHANNEL SUBUNIT A"/>
    <property type="match status" value="1"/>
</dbReference>